<evidence type="ECO:0008006" key="5">
    <source>
        <dbReference type="Google" id="ProtNLM"/>
    </source>
</evidence>
<evidence type="ECO:0000313" key="3">
    <source>
        <dbReference type="EMBL" id="RRC98785.1"/>
    </source>
</evidence>
<evidence type="ECO:0000313" key="4">
    <source>
        <dbReference type="Proteomes" id="UP000267535"/>
    </source>
</evidence>
<protein>
    <recommendedName>
        <fullName evidence="5">Pilus assembly protein PilX</fullName>
    </recommendedName>
</protein>
<feature type="domain" description="Type 4 fimbrial biogenesis protein PilX N-terminal" evidence="2">
    <location>
        <begin position="7"/>
        <end position="57"/>
    </location>
</feature>
<comment type="caution">
    <text evidence="3">The sequence shown here is derived from an EMBL/GenBank/DDBJ whole genome shotgun (WGS) entry which is preliminary data.</text>
</comment>
<dbReference type="Pfam" id="PF14341">
    <property type="entry name" value="PilX_N"/>
    <property type="match status" value="1"/>
</dbReference>
<dbReference type="InterPro" id="IPR025746">
    <property type="entry name" value="PilX_N_dom"/>
</dbReference>
<evidence type="ECO:0000259" key="1">
    <source>
        <dbReference type="Pfam" id="PF13681"/>
    </source>
</evidence>
<proteinExistence type="predicted"/>
<dbReference type="RefSeq" id="WP_124926285.1">
    <property type="nucleotide sequence ID" value="NZ_BMOH01000002.1"/>
</dbReference>
<evidence type="ECO:0000259" key="2">
    <source>
        <dbReference type="Pfam" id="PF14341"/>
    </source>
</evidence>
<keyword evidence="4" id="KW-1185">Reference proteome</keyword>
<dbReference type="Pfam" id="PF13681">
    <property type="entry name" value="PilX"/>
    <property type="match status" value="1"/>
</dbReference>
<dbReference type="Proteomes" id="UP000267535">
    <property type="component" value="Unassembled WGS sequence"/>
</dbReference>
<sequence length="160" mass="17576">MARIAERGMVLVVSLIILLAMTVIGLAGMEITSLEEKMTGSMRDRNVAFQAAESALNEAENFLENTRPLPDFTDKDGLLSETGNWQTVNWENNLAVALYEGPGFDNLALPSAYVIEKLDYISHGVELGDAVTTDEYFRITARSQGLSGSAQVILQTVYKR</sequence>
<gene>
    <name evidence="3" type="ORF">EHS89_11375</name>
</gene>
<name>A0A3P1SQ67_9GAMM</name>
<dbReference type="EMBL" id="RQXV01000006">
    <property type="protein sequence ID" value="RRC98785.1"/>
    <property type="molecule type" value="Genomic_DNA"/>
</dbReference>
<reference evidence="3 4" key="1">
    <citation type="submission" date="2018-11" db="EMBL/GenBank/DDBJ databases">
        <title>The draft genome sequence of Amphritea balenae JAMM 1525T.</title>
        <authorList>
            <person name="Fang Z."/>
            <person name="Zhang Y."/>
            <person name="Han X."/>
        </authorList>
    </citation>
    <scope>NUCLEOTIDE SEQUENCE [LARGE SCALE GENOMIC DNA]</scope>
    <source>
        <strain evidence="3 4">JAMM 1525</strain>
    </source>
</reference>
<dbReference type="OrthoDB" id="5298746at2"/>
<dbReference type="InterPro" id="IPR025205">
    <property type="entry name" value="PilX/PilW_C"/>
</dbReference>
<accession>A0A3P1SQ67</accession>
<organism evidence="3 4">
    <name type="scientific">Amphritea balenae</name>
    <dbReference type="NCBI Taxonomy" id="452629"/>
    <lineage>
        <taxon>Bacteria</taxon>
        <taxon>Pseudomonadati</taxon>
        <taxon>Pseudomonadota</taxon>
        <taxon>Gammaproteobacteria</taxon>
        <taxon>Oceanospirillales</taxon>
        <taxon>Oceanospirillaceae</taxon>
        <taxon>Amphritea</taxon>
    </lineage>
</organism>
<dbReference type="AlphaFoldDB" id="A0A3P1SQ67"/>
<feature type="domain" description="PilX/PilW C-terminal" evidence="1">
    <location>
        <begin position="80"/>
        <end position="159"/>
    </location>
</feature>